<dbReference type="EMBL" id="WDES01000001">
    <property type="protein sequence ID" value="KAB6091833.1"/>
    <property type="molecule type" value="Genomic_DNA"/>
</dbReference>
<sequence length="75" mass="9001">MEIRQRTIRRNFKKVITSRVAIPYTMQHRMKKYYLQGKEISEKQAKAIEAKNQKYISSNDFTLWAKCQFVTVVTK</sequence>
<comment type="caution">
    <text evidence="1">The sequence shown here is derived from an EMBL/GenBank/DDBJ whole genome shotgun (WGS) entry which is preliminary data.</text>
</comment>
<gene>
    <name evidence="1" type="ORF">GA574_00880</name>
</gene>
<keyword evidence="2" id="KW-1185">Reference proteome</keyword>
<reference evidence="1 2" key="1">
    <citation type="journal article" date="2019" name="Nat. Med.">
        <title>A library of human gut bacterial isolates paired with longitudinal multiomics data enables mechanistic microbiome research.</title>
        <authorList>
            <person name="Poyet M."/>
            <person name="Groussin M."/>
            <person name="Gibbons S.M."/>
            <person name="Avila-Pacheco J."/>
            <person name="Jiang X."/>
            <person name="Kearney S.M."/>
            <person name="Perrotta A.R."/>
            <person name="Berdy B."/>
            <person name="Zhao S."/>
            <person name="Lieberman T.D."/>
            <person name="Swanson P.K."/>
            <person name="Smith M."/>
            <person name="Roesemann S."/>
            <person name="Alexander J.E."/>
            <person name="Rich S.A."/>
            <person name="Livny J."/>
            <person name="Vlamakis H."/>
            <person name="Clish C."/>
            <person name="Bullock K."/>
            <person name="Deik A."/>
            <person name="Scott J."/>
            <person name="Pierce K.A."/>
            <person name="Xavier R.J."/>
            <person name="Alm E.J."/>
        </authorList>
    </citation>
    <scope>NUCLEOTIDE SEQUENCE [LARGE SCALE GENOMIC DNA]</scope>
    <source>
        <strain evidence="1 2">BIOML-A74</strain>
    </source>
</reference>
<organism evidence="1 2">
    <name type="scientific">Bacteroides xylanisolvens</name>
    <dbReference type="NCBI Taxonomy" id="371601"/>
    <lineage>
        <taxon>Bacteria</taxon>
        <taxon>Pseudomonadati</taxon>
        <taxon>Bacteroidota</taxon>
        <taxon>Bacteroidia</taxon>
        <taxon>Bacteroidales</taxon>
        <taxon>Bacteroidaceae</taxon>
        <taxon>Bacteroides</taxon>
    </lineage>
</organism>
<dbReference type="Proteomes" id="UP000435059">
    <property type="component" value="Unassembled WGS sequence"/>
</dbReference>
<evidence type="ECO:0000313" key="2">
    <source>
        <dbReference type="Proteomes" id="UP000435059"/>
    </source>
</evidence>
<dbReference type="AlphaFoldDB" id="A0A7J5P8T6"/>
<protein>
    <submittedName>
        <fullName evidence="1">Uncharacterized protein</fullName>
    </submittedName>
</protein>
<accession>A0A7J5P8T6</accession>
<evidence type="ECO:0000313" key="1">
    <source>
        <dbReference type="EMBL" id="KAB6091833.1"/>
    </source>
</evidence>
<proteinExistence type="predicted"/>
<name>A0A7J5P8T6_9BACE</name>